<keyword evidence="2" id="KW-1185">Reference proteome</keyword>
<sequence>MFKSVGKHEEFYTRGRIRRCARESSKRRSALLDRRCRSQINPLLAQCTRANLCLGSDGSRRHPRDDETSSRDWATIACLYGNTFGVINVFPKSSNTPVDEPCWTVDAWDRHATSSACVNNRQQESLRRLA</sequence>
<comment type="caution">
    <text evidence="1">The sequence shown here is derived from an EMBL/GenBank/DDBJ whole genome shotgun (WGS) entry which is preliminary data.</text>
</comment>
<proteinExistence type="predicted"/>
<accession>A0ABD2WHL0</accession>
<evidence type="ECO:0000313" key="2">
    <source>
        <dbReference type="Proteomes" id="UP001627154"/>
    </source>
</evidence>
<organism evidence="1 2">
    <name type="scientific">Trichogramma kaykai</name>
    <dbReference type="NCBI Taxonomy" id="54128"/>
    <lineage>
        <taxon>Eukaryota</taxon>
        <taxon>Metazoa</taxon>
        <taxon>Ecdysozoa</taxon>
        <taxon>Arthropoda</taxon>
        <taxon>Hexapoda</taxon>
        <taxon>Insecta</taxon>
        <taxon>Pterygota</taxon>
        <taxon>Neoptera</taxon>
        <taxon>Endopterygota</taxon>
        <taxon>Hymenoptera</taxon>
        <taxon>Apocrita</taxon>
        <taxon>Proctotrupomorpha</taxon>
        <taxon>Chalcidoidea</taxon>
        <taxon>Trichogrammatidae</taxon>
        <taxon>Trichogramma</taxon>
    </lineage>
</organism>
<evidence type="ECO:0000313" key="1">
    <source>
        <dbReference type="EMBL" id="KAL3392418.1"/>
    </source>
</evidence>
<dbReference type="EMBL" id="JBJJXI010000104">
    <property type="protein sequence ID" value="KAL3392418.1"/>
    <property type="molecule type" value="Genomic_DNA"/>
</dbReference>
<dbReference type="Proteomes" id="UP001627154">
    <property type="component" value="Unassembled WGS sequence"/>
</dbReference>
<reference evidence="1 2" key="1">
    <citation type="journal article" date="2024" name="bioRxiv">
        <title>A reference genome for Trichogramma kaykai: A tiny desert-dwelling parasitoid wasp with competing sex-ratio distorters.</title>
        <authorList>
            <person name="Culotta J."/>
            <person name="Lindsey A.R."/>
        </authorList>
    </citation>
    <scope>NUCLEOTIDE SEQUENCE [LARGE SCALE GENOMIC DNA]</scope>
    <source>
        <strain evidence="1 2">KSX58</strain>
    </source>
</reference>
<gene>
    <name evidence="1" type="ORF">TKK_012949</name>
</gene>
<dbReference type="AlphaFoldDB" id="A0ABD2WHL0"/>
<protein>
    <submittedName>
        <fullName evidence="1">Uncharacterized protein</fullName>
    </submittedName>
</protein>
<name>A0ABD2WHL0_9HYME</name>